<reference evidence="10" key="2">
    <citation type="submission" date="2025-09" db="UniProtKB">
        <authorList>
            <consortium name="Ensembl"/>
        </authorList>
    </citation>
    <scope>IDENTIFICATION</scope>
</reference>
<feature type="transmembrane region" description="Helical" evidence="8">
    <location>
        <begin position="178"/>
        <end position="196"/>
    </location>
</feature>
<feature type="transmembrane region" description="Helical" evidence="8">
    <location>
        <begin position="406"/>
        <end position="427"/>
    </location>
</feature>
<evidence type="ECO:0000256" key="7">
    <source>
        <dbReference type="SAM" id="MobiDB-lite"/>
    </source>
</evidence>
<dbReference type="SUPFAM" id="SSF103473">
    <property type="entry name" value="MFS general substrate transporter"/>
    <property type="match status" value="1"/>
</dbReference>
<evidence type="ECO:0000256" key="8">
    <source>
        <dbReference type="SAM" id="Phobius"/>
    </source>
</evidence>
<feature type="domain" description="Major facilitator superfamily (MFS) profile" evidence="9">
    <location>
        <begin position="113"/>
        <end position="532"/>
    </location>
</feature>
<dbReference type="PANTHER" id="PTHR23505:SF67">
    <property type="entry name" value="PROTEIN SPINSTER HOMOLOG 3"/>
    <property type="match status" value="1"/>
</dbReference>
<feature type="transmembrane region" description="Helical" evidence="8">
    <location>
        <begin position="373"/>
        <end position="394"/>
    </location>
</feature>
<dbReference type="AlphaFoldDB" id="A0A8C7HWI3"/>
<evidence type="ECO:0000256" key="1">
    <source>
        <dbReference type="ARBA" id="ARBA00004141"/>
    </source>
</evidence>
<dbReference type="PROSITE" id="PS50850">
    <property type="entry name" value="MFS"/>
    <property type="match status" value="1"/>
</dbReference>
<feature type="transmembrane region" description="Helical" evidence="8">
    <location>
        <begin position="508"/>
        <end position="531"/>
    </location>
</feature>
<proteinExistence type="inferred from homology"/>
<keyword evidence="4 8" id="KW-1133">Transmembrane helix</keyword>
<evidence type="ECO:0000256" key="3">
    <source>
        <dbReference type="ARBA" id="ARBA00022692"/>
    </source>
</evidence>
<dbReference type="GeneTree" id="ENSGT00390000005976"/>
<accession>A0A8C7HWI3</accession>
<dbReference type="InterPro" id="IPR036259">
    <property type="entry name" value="MFS_trans_sf"/>
</dbReference>
<protein>
    <submittedName>
        <fullName evidence="10">SPNS lysolipid transporter 3, sphingosine-1-phosphate (putative)</fullName>
    </submittedName>
</protein>
<keyword evidence="5 8" id="KW-0472">Membrane</keyword>
<keyword evidence="3 8" id="KW-0812">Transmembrane</keyword>
<feature type="transmembrane region" description="Helical" evidence="8">
    <location>
        <begin position="238"/>
        <end position="258"/>
    </location>
</feature>
<feature type="transmembrane region" description="Helical" evidence="8">
    <location>
        <begin position="324"/>
        <end position="344"/>
    </location>
</feature>
<evidence type="ECO:0000259" key="9">
    <source>
        <dbReference type="PROSITE" id="PS50850"/>
    </source>
</evidence>
<dbReference type="InterPro" id="IPR044770">
    <property type="entry name" value="MFS_spinster-like"/>
</dbReference>
<dbReference type="CDD" id="cd17328">
    <property type="entry name" value="MFS_spinster_like"/>
    <property type="match status" value="1"/>
</dbReference>
<evidence type="ECO:0000256" key="6">
    <source>
        <dbReference type="ARBA" id="ARBA00024338"/>
    </source>
</evidence>
<gene>
    <name evidence="10" type="primary">SPNS3</name>
    <name evidence="10" type="synonym">spns3</name>
</gene>
<dbReference type="Ensembl" id="ENSOKIT00005068692.1">
    <property type="protein sequence ID" value="ENSOKIP00005064614.1"/>
    <property type="gene ID" value="ENSOKIG00005027568.1"/>
</dbReference>
<reference evidence="10" key="1">
    <citation type="submission" date="2025-08" db="UniProtKB">
        <authorList>
            <consortium name="Ensembl"/>
        </authorList>
    </citation>
    <scope>IDENTIFICATION</scope>
</reference>
<comment type="similarity">
    <text evidence="6">Belongs to the major facilitator superfamily. Spinster (TC 2.A.1.49) family.</text>
</comment>
<dbReference type="GO" id="GO:0016020">
    <property type="term" value="C:membrane"/>
    <property type="evidence" value="ECO:0007669"/>
    <property type="project" value="UniProtKB-SubCell"/>
</dbReference>
<dbReference type="Gene3D" id="1.20.1250.20">
    <property type="entry name" value="MFS general substrate transporter like domains"/>
    <property type="match status" value="1"/>
</dbReference>
<dbReference type="InterPro" id="IPR020846">
    <property type="entry name" value="MFS_dom"/>
</dbReference>
<dbReference type="PANTHER" id="PTHR23505">
    <property type="entry name" value="SPINSTER"/>
    <property type="match status" value="1"/>
</dbReference>
<evidence type="ECO:0000256" key="2">
    <source>
        <dbReference type="ARBA" id="ARBA00022448"/>
    </source>
</evidence>
<evidence type="ECO:0000256" key="4">
    <source>
        <dbReference type="ARBA" id="ARBA00022989"/>
    </source>
</evidence>
<dbReference type="InterPro" id="IPR011701">
    <property type="entry name" value="MFS"/>
</dbReference>
<keyword evidence="11" id="KW-1185">Reference proteome</keyword>
<feature type="region of interest" description="Disordered" evidence="7">
    <location>
        <begin position="78"/>
        <end position="99"/>
    </location>
</feature>
<dbReference type="Pfam" id="PF07690">
    <property type="entry name" value="MFS_1"/>
    <property type="match status" value="1"/>
</dbReference>
<dbReference type="GO" id="GO:0022857">
    <property type="term" value="F:transmembrane transporter activity"/>
    <property type="evidence" value="ECO:0007669"/>
    <property type="project" value="InterPro"/>
</dbReference>
<keyword evidence="2" id="KW-0813">Transport</keyword>
<name>A0A8C7HWI3_ONCKI</name>
<dbReference type="Proteomes" id="UP000694557">
    <property type="component" value="Unassembled WGS sequence"/>
</dbReference>
<sequence length="556" mass="60009">MSLLVRGFMSTLRVQSAIHIVISTVPYMNLGVDTVWPTPQIVSPSSYVTFLVQISGLGAMETNGSVMDEEKTRLSSVSNETSTRYGSIADSLPTDEPSTAETTVLSSRRSYITVAVLCYVNLINYMDRYTIAGVLLSIQKFFDITDSTSGLLQTVFICSFIILAPIFGYLGDRYNRKFIMIGGLSVWVVMTLSSSFVTESYFWLLVLLRALVGTGEASYSTIAPTIIGDLFSGAKRTVMISAFYIFIPVGSGLGYIIGSSVANATGDWRWALRLNPILGSLGLFLLAVFCPNPPRGASDGHGGSTIEHTSYLEDVKYLLKNKSFVWSSLGVTAMAFLTGALAFWTPIFLSRAQVAQGIQPPCNTEPCDTSDSYIFGVVTVMTGILGVSLGSTISRKLRDRVPNADPLICAVGMLGSAPCFFAAIVLASTSIPATYVFIGIGETLLSLNWAVLADILLYVVVPTRRATAEALQIMVCHLLGDAGSPYLQTPVTTASFLAPIGLFRSLEYSFLLCPFVGVLGGLFFLMTALYITKDRKNAELLTAGTIGTYGFIWVYG</sequence>
<evidence type="ECO:0000313" key="11">
    <source>
        <dbReference type="Proteomes" id="UP000694557"/>
    </source>
</evidence>
<feature type="transmembrane region" description="Helical" evidence="8">
    <location>
        <begin position="151"/>
        <end position="171"/>
    </location>
</feature>
<organism evidence="10 11">
    <name type="scientific">Oncorhynchus kisutch</name>
    <name type="common">Coho salmon</name>
    <name type="synonym">Salmo kisutch</name>
    <dbReference type="NCBI Taxonomy" id="8019"/>
    <lineage>
        <taxon>Eukaryota</taxon>
        <taxon>Metazoa</taxon>
        <taxon>Chordata</taxon>
        <taxon>Craniata</taxon>
        <taxon>Vertebrata</taxon>
        <taxon>Euteleostomi</taxon>
        <taxon>Actinopterygii</taxon>
        <taxon>Neopterygii</taxon>
        <taxon>Teleostei</taxon>
        <taxon>Protacanthopterygii</taxon>
        <taxon>Salmoniformes</taxon>
        <taxon>Salmonidae</taxon>
        <taxon>Salmoninae</taxon>
        <taxon>Oncorhynchus</taxon>
    </lineage>
</organism>
<comment type="subcellular location">
    <subcellularLocation>
        <location evidence="1">Membrane</location>
        <topology evidence="1">Multi-pass membrane protein</topology>
    </subcellularLocation>
</comment>
<evidence type="ECO:0000313" key="10">
    <source>
        <dbReference type="Ensembl" id="ENSOKIP00005064614.1"/>
    </source>
</evidence>
<evidence type="ECO:0000256" key="5">
    <source>
        <dbReference type="ARBA" id="ARBA00023136"/>
    </source>
</evidence>
<feature type="transmembrane region" description="Helical" evidence="8">
    <location>
        <begin position="433"/>
        <end position="458"/>
    </location>
</feature>